<dbReference type="GO" id="GO:0005829">
    <property type="term" value="C:cytosol"/>
    <property type="evidence" value="ECO:0007669"/>
    <property type="project" value="TreeGrafter"/>
</dbReference>
<gene>
    <name evidence="17" type="ORF">QYM36_013994</name>
</gene>
<evidence type="ECO:0000256" key="8">
    <source>
        <dbReference type="ARBA" id="ARBA00023242"/>
    </source>
</evidence>
<comment type="catalytic activity">
    <reaction evidence="11">
        <text>ATP + H2O = ADP + phosphate + H(+)</text>
        <dbReference type="Rhea" id="RHEA:13065"/>
        <dbReference type="ChEBI" id="CHEBI:15377"/>
        <dbReference type="ChEBI" id="CHEBI:15378"/>
        <dbReference type="ChEBI" id="CHEBI:30616"/>
        <dbReference type="ChEBI" id="CHEBI:43474"/>
        <dbReference type="ChEBI" id="CHEBI:456216"/>
        <dbReference type="EC" id="3.6.4.13"/>
    </reaction>
</comment>
<dbReference type="GO" id="GO:0005524">
    <property type="term" value="F:ATP binding"/>
    <property type="evidence" value="ECO:0007669"/>
    <property type="project" value="UniProtKB-KW"/>
</dbReference>
<name>A0AA88HMF8_ARTSF</name>
<organism evidence="17 18">
    <name type="scientific">Artemia franciscana</name>
    <name type="common">Brine shrimp</name>
    <name type="synonym">Artemia sanfranciscana</name>
    <dbReference type="NCBI Taxonomy" id="6661"/>
    <lineage>
        <taxon>Eukaryota</taxon>
        <taxon>Metazoa</taxon>
        <taxon>Ecdysozoa</taxon>
        <taxon>Arthropoda</taxon>
        <taxon>Crustacea</taxon>
        <taxon>Branchiopoda</taxon>
        <taxon>Anostraca</taxon>
        <taxon>Artemiidae</taxon>
        <taxon>Artemia</taxon>
    </lineage>
</organism>
<dbReference type="GO" id="GO:0005730">
    <property type="term" value="C:nucleolus"/>
    <property type="evidence" value="ECO:0007669"/>
    <property type="project" value="UniProtKB-SubCell"/>
</dbReference>
<evidence type="ECO:0000313" key="17">
    <source>
        <dbReference type="EMBL" id="KAK2708242.1"/>
    </source>
</evidence>
<evidence type="ECO:0000256" key="9">
    <source>
        <dbReference type="ARBA" id="ARBA00024355"/>
    </source>
</evidence>
<dbReference type="EC" id="3.6.4.13" evidence="2"/>
<dbReference type="EMBL" id="JAVRJZ010000018">
    <property type="protein sequence ID" value="KAK2708242.1"/>
    <property type="molecule type" value="Genomic_DNA"/>
</dbReference>
<sequence>MDAYDLFRKLSFGAKFDKKKYYNDALKFQIVQPKCVESQPRPNENLELIERKEIETNVNEVSNVVKDDEDADSCKEEDEEKLKLLSCHSEALLLSKSRKKKAKKRSKQQLLALEQEQTNHFRKVHRIYIQGSDVSKPFEDFSELSSRYGMNSTLIQNINASGYVAPTPIQMQAIPLMMERREVLACAPTGSGKTAAFLIPLIHCLGEPQKKGFRAVVVSPTRELAQQTYRECQKLSEGIGLRIHMIENVSKAVKKFGPQSSGNFDILVTTPNRLIYLLEQDPSDINLKNVEWLVVDESDKLFEDGPKGFRDQLATIYRACQSTQVRRALFSATFAYDVEQWCKLNLDNVVMVTVGAKNAATDIVGQELVFVGSESGKLMAFRNLLIKGLTPPVLVFVESKERAKELFNELIYDGINVDVIHADRTQVQRENIVKGFRTGKIWILISTELMGRGIDFKGVNLVINYDFPSSAISYIHRIGRTGRAGRPGRAVTFFTEEDRTNLRSIAQVMRDSGCEVPEYMLQMKKQKKMGKRKRKEVQPQRARISTDPYPEKRFKRE</sequence>
<dbReference type="SMART" id="SM00490">
    <property type="entry name" value="HELICc"/>
    <property type="match status" value="1"/>
</dbReference>
<feature type="domain" description="Helicase C-terminal" evidence="15">
    <location>
        <begin position="380"/>
        <end position="524"/>
    </location>
</feature>
<feature type="domain" description="Helicase ATP-binding" evidence="14">
    <location>
        <begin position="174"/>
        <end position="352"/>
    </location>
</feature>
<dbReference type="CDD" id="cd18787">
    <property type="entry name" value="SF2_C_DEAD"/>
    <property type="match status" value="1"/>
</dbReference>
<evidence type="ECO:0000256" key="12">
    <source>
        <dbReference type="PROSITE-ProRule" id="PRU00552"/>
    </source>
</evidence>
<evidence type="ECO:0000256" key="3">
    <source>
        <dbReference type="ARBA" id="ARBA00022741"/>
    </source>
</evidence>
<protein>
    <recommendedName>
        <fullName evidence="10">Probable ATP-dependent RNA helicase DDX52</fullName>
        <ecNumber evidence="2">3.6.4.13</ecNumber>
    </recommendedName>
</protein>
<dbReference type="GO" id="GO:0003723">
    <property type="term" value="F:RNA binding"/>
    <property type="evidence" value="ECO:0007669"/>
    <property type="project" value="UniProtKB-KW"/>
</dbReference>
<evidence type="ECO:0000259" key="15">
    <source>
        <dbReference type="PROSITE" id="PS51194"/>
    </source>
</evidence>
<keyword evidence="8" id="KW-0539">Nucleus</keyword>
<evidence type="ECO:0000256" key="4">
    <source>
        <dbReference type="ARBA" id="ARBA00022801"/>
    </source>
</evidence>
<dbReference type="Pfam" id="PF00270">
    <property type="entry name" value="DEAD"/>
    <property type="match status" value="1"/>
</dbReference>
<evidence type="ECO:0000256" key="1">
    <source>
        <dbReference type="ARBA" id="ARBA00004604"/>
    </source>
</evidence>
<dbReference type="PROSITE" id="PS51194">
    <property type="entry name" value="HELICASE_CTER"/>
    <property type="match status" value="1"/>
</dbReference>
<evidence type="ECO:0000256" key="5">
    <source>
        <dbReference type="ARBA" id="ARBA00022806"/>
    </source>
</evidence>
<dbReference type="InterPro" id="IPR050079">
    <property type="entry name" value="DEAD_box_RNA_helicase"/>
</dbReference>
<dbReference type="FunFam" id="3.40.50.300:FF:000759">
    <property type="entry name" value="probable ATP-dependent RNA helicase DDX52"/>
    <property type="match status" value="1"/>
</dbReference>
<dbReference type="GO" id="GO:0030490">
    <property type="term" value="P:maturation of SSU-rRNA"/>
    <property type="evidence" value="ECO:0007669"/>
    <property type="project" value="InterPro"/>
</dbReference>
<dbReference type="PROSITE" id="PS51195">
    <property type="entry name" value="Q_MOTIF"/>
    <property type="match status" value="1"/>
</dbReference>
<evidence type="ECO:0000256" key="11">
    <source>
        <dbReference type="ARBA" id="ARBA00047984"/>
    </source>
</evidence>
<feature type="region of interest" description="Disordered" evidence="13">
    <location>
        <begin position="524"/>
        <end position="557"/>
    </location>
</feature>
<dbReference type="InterPro" id="IPR014014">
    <property type="entry name" value="RNA_helicase_DEAD_Q_motif"/>
</dbReference>
<comment type="caution">
    <text evidence="17">The sequence shown here is derived from an EMBL/GenBank/DDBJ whole genome shotgun (WGS) entry which is preliminary data.</text>
</comment>
<proteinExistence type="inferred from homology"/>
<dbReference type="InterPro" id="IPR027417">
    <property type="entry name" value="P-loop_NTPase"/>
</dbReference>
<dbReference type="AlphaFoldDB" id="A0AA88HMF8"/>
<dbReference type="InterPro" id="IPR011545">
    <property type="entry name" value="DEAD/DEAH_box_helicase_dom"/>
</dbReference>
<dbReference type="CDD" id="cd17957">
    <property type="entry name" value="DEADc_DDX52"/>
    <property type="match status" value="1"/>
</dbReference>
<dbReference type="InterPro" id="IPR001650">
    <property type="entry name" value="Helicase_C-like"/>
</dbReference>
<keyword evidence="7" id="KW-0694">RNA-binding</keyword>
<dbReference type="SMART" id="SM00487">
    <property type="entry name" value="DEXDc"/>
    <property type="match status" value="1"/>
</dbReference>
<evidence type="ECO:0000256" key="6">
    <source>
        <dbReference type="ARBA" id="ARBA00022840"/>
    </source>
</evidence>
<dbReference type="SUPFAM" id="SSF52540">
    <property type="entry name" value="P-loop containing nucleoside triphosphate hydrolases"/>
    <property type="match status" value="2"/>
</dbReference>
<comment type="similarity">
    <text evidence="9">Belongs to the DEAD box helicase family. DDX52/ROK1 subfamily.</text>
</comment>
<evidence type="ECO:0000259" key="14">
    <source>
        <dbReference type="PROSITE" id="PS51192"/>
    </source>
</evidence>
<keyword evidence="5" id="KW-0347">Helicase</keyword>
<keyword evidence="18" id="KW-1185">Reference proteome</keyword>
<dbReference type="Gene3D" id="3.40.50.300">
    <property type="entry name" value="P-loop containing nucleotide triphosphate hydrolases"/>
    <property type="match status" value="2"/>
</dbReference>
<evidence type="ECO:0000256" key="2">
    <source>
        <dbReference type="ARBA" id="ARBA00012552"/>
    </source>
</evidence>
<accession>A0AA88HMF8</accession>
<feature type="domain" description="DEAD-box RNA helicase Q" evidence="16">
    <location>
        <begin position="143"/>
        <end position="171"/>
    </location>
</feature>
<keyword evidence="6" id="KW-0067">ATP-binding</keyword>
<feature type="compositionally biased region" description="Basic residues" evidence="13">
    <location>
        <begin position="524"/>
        <end position="535"/>
    </location>
</feature>
<comment type="subcellular location">
    <subcellularLocation>
        <location evidence="1">Nucleus</location>
        <location evidence="1">Nucleolus</location>
    </subcellularLocation>
</comment>
<dbReference type="GO" id="GO:0016787">
    <property type="term" value="F:hydrolase activity"/>
    <property type="evidence" value="ECO:0007669"/>
    <property type="project" value="UniProtKB-KW"/>
</dbReference>
<evidence type="ECO:0000256" key="7">
    <source>
        <dbReference type="ARBA" id="ARBA00022884"/>
    </source>
</evidence>
<keyword evidence="4" id="KW-0378">Hydrolase</keyword>
<dbReference type="PROSITE" id="PS51192">
    <property type="entry name" value="HELICASE_ATP_BIND_1"/>
    <property type="match status" value="1"/>
</dbReference>
<evidence type="ECO:0000313" key="18">
    <source>
        <dbReference type="Proteomes" id="UP001187531"/>
    </source>
</evidence>
<dbReference type="InterPro" id="IPR014001">
    <property type="entry name" value="Helicase_ATP-bd"/>
</dbReference>
<evidence type="ECO:0000259" key="16">
    <source>
        <dbReference type="PROSITE" id="PS51195"/>
    </source>
</evidence>
<dbReference type="Pfam" id="PF00271">
    <property type="entry name" value="Helicase_C"/>
    <property type="match status" value="1"/>
</dbReference>
<dbReference type="Proteomes" id="UP001187531">
    <property type="component" value="Unassembled WGS sequence"/>
</dbReference>
<keyword evidence="3" id="KW-0547">Nucleotide-binding</keyword>
<dbReference type="PANTHER" id="PTHR47959:SF15">
    <property type="entry name" value="RNA HELICASE"/>
    <property type="match status" value="1"/>
</dbReference>
<dbReference type="PANTHER" id="PTHR47959">
    <property type="entry name" value="ATP-DEPENDENT RNA HELICASE RHLE-RELATED"/>
    <property type="match status" value="1"/>
</dbReference>
<dbReference type="GO" id="GO:0003724">
    <property type="term" value="F:RNA helicase activity"/>
    <property type="evidence" value="ECO:0007669"/>
    <property type="project" value="UniProtKB-EC"/>
</dbReference>
<evidence type="ECO:0000256" key="13">
    <source>
        <dbReference type="SAM" id="MobiDB-lite"/>
    </source>
</evidence>
<reference evidence="17" key="1">
    <citation type="submission" date="2023-07" db="EMBL/GenBank/DDBJ databases">
        <title>Chromosome-level genome assembly of Artemia franciscana.</title>
        <authorList>
            <person name="Jo E."/>
        </authorList>
    </citation>
    <scope>NUCLEOTIDE SEQUENCE</scope>
    <source>
        <tissue evidence="17">Whole body</tissue>
    </source>
</reference>
<dbReference type="InterPro" id="IPR044764">
    <property type="entry name" value="DDX52/Rok1_DEADc"/>
</dbReference>
<feature type="short sequence motif" description="Q motif" evidence="12">
    <location>
        <begin position="143"/>
        <end position="171"/>
    </location>
</feature>
<evidence type="ECO:0000256" key="10">
    <source>
        <dbReference type="ARBA" id="ARBA00044533"/>
    </source>
</evidence>